<evidence type="ECO:0000256" key="2">
    <source>
        <dbReference type="ARBA" id="ARBA00022714"/>
    </source>
</evidence>
<dbReference type="Gene3D" id="3.90.380.10">
    <property type="entry name" value="Naphthalene 1,2-dioxygenase Alpha Subunit, Chain A, domain 1"/>
    <property type="match status" value="1"/>
</dbReference>
<name>A0A1Z4JHI5_LEPBY</name>
<comment type="cofactor">
    <cofactor evidence="1">
        <name>Fe cation</name>
        <dbReference type="ChEBI" id="CHEBI:24875"/>
    </cofactor>
</comment>
<dbReference type="GO" id="GO:0004497">
    <property type="term" value="F:monooxygenase activity"/>
    <property type="evidence" value="ECO:0007669"/>
    <property type="project" value="UniProtKB-ARBA"/>
</dbReference>
<gene>
    <name evidence="8" type="ORF">NIES2135_30290</name>
</gene>
<sequence length="398" mass="45561">MTVCSHPQKLVELQQKILEAASRPLETAIALPAETYTDPDFYQWEVQHIFKRQWLCVGHCSQVPQPGDYINLDLIDEPLVIVRGKDNQIRVLSRVCAHRGMDMMPEGFGHAAQGNRRSFLCPYHHWVYGLDGTLVGAPEMHQSQQFEPDKVCLPKFRSEIWHGFIFITFDPEIESVSTHYAALSPYLERWNIAEMQMVANLEWNCQFNWKVLVENFMEPYHHLGTHAKTFEPMLPAAKTWTEPEVLNGVVCHLPLAKSIVERINAGQSPTVFQTPVNLLPQDHYEYAVYLGNPNFLLFTGPDRVYWYLLLPTSAGEMTLHTTLLVTSESKDMPEFPQILEREIAGLKEFHLEDVEVCTAVQRGLRSSVYSPGALGHLEMPIWLFQKYLAQQIQGANSQ</sequence>
<evidence type="ECO:0000256" key="3">
    <source>
        <dbReference type="ARBA" id="ARBA00022723"/>
    </source>
</evidence>
<dbReference type="PANTHER" id="PTHR43756:SF5">
    <property type="entry name" value="CHOLINE MONOOXYGENASE, CHLOROPLASTIC"/>
    <property type="match status" value="1"/>
</dbReference>
<dbReference type="GO" id="GO:0051537">
    <property type="term" value="F:2 iron, 2 sulfur cluster binding"/>
    <property type="evidence" value="ECO:0007669"/>
    <property type="project" value="UniProtKB-KW"/>
</dbReference>
<dbReference type="Proteomes" id="UP000217895">
    <property type="component" value="Chromosome"/>
</dbReference>
<dbReference type="SUPFAM" id="SSF55961">
    <property type="entry name" value="Bet v1-like"/>
    <property type="match status" value="1"/>
</dbReference>
<dbReference type="InterPro" id="IPR001663">
    <property type="entry name" value="Rng_hydr_dOase-A"/>
</dbReference>
<reference evidence="8 9" key="1">
    <citation type="submission" date="2017-06" db="EMBL/GenBank/DDBJ databases">
        <title>Genome sequencing of cyanobaciteial culture collection at National Institute for Environmental Studies (NIES).</title>
        <authorList>
            <person name="Hirose Y."/>
            <person name="Shimura Y."/>
            <person name="Fujisawa T."/>
            <person name="Nakamura Y."/>
            <person name="Kawachi M."/>
        </authorList>
    </citation>
    <scope>NUCLEOTIDE SEQUENCE [LARGE SCALE GENOMIC DNA]</scope>
    <source>
        <strain evidence="8 9">NIES-2135</strain>
    </source>
</reference>
<keyword evidence="9" id="KW-1185">Reference proteome</keyword>
<keyword evidence="2" id="KW-0001">2Fe-2S</keyword>
<evidence type="ECO:0000256" key="6">
    <source>
        <dbReference type="ARBA" id="ARBA00023014"/>
    </source>
</evidence>
<dbReference type="PRINTS" id="PR00090">
    <property type="entry name" value="RNGDIOXGNASE"/>
</dbReference>
<dbReference type="PROSITE" id="PS51296">
    <property type="entry name" value="RIESKE"/>
    <property type="match status" value="1"/>
</dbReference>
<proteinExistence type="predicted"/>
<keyword evidence="4" id="KW-0560">Oxidoreductase</keyword>
<accession>A0A1Z4JHI5</accession>
<keyword evidence="6" id="KW-0411">Iron-sulfur</keyword>
<evidence type="ECO:0000313" key="9">
    <source>
        <dbReference type="Proteomes" id="UP000217895"/>
    </source>
</evidence>
<dbReference type="Pfam" id="PF00355">
    <property type="entry name" value="Rieske"/>
    <property type="match status" value="1"/>
</dbReference>
<evidence type="ECO:0000256" key="1">
    <source>
        <dbReference type="ARBA" id="ARBA00001962"/>
    </source>
</evidence>
<keyword evidence="3" id="KW-0479">Metal-binding</keyword>
<evidence type="ECO:0000256" key="4">
    <source>
        <dbReference type="ARBA" id="ARBA00023002"/>
    </source>
</evidence>
<dbReference type="AlphaFoldDB" id="A0A1Z4JHI5"/>
<organism evidence="8 9">
    <name type="scientific">Leptolyngbya boryana NIES-2135</name>
    <dbReference type="NCBI Taxonomy" id="1973484"/>
    <lineage>
        <taxon>Bacteria</taxon>
        <taxon>Bacillati</taxon>
        <taxon>Cyanobacteriota</taxon>
        <taxon>Cyanophyceae</taxon>
        <taxon>Leptolyngbyales</taxon>
        <taxon>Leptolyngbyaceae</taxon>
        <taxon>Leptolyngbya group</taxon>
        <taxon>Leptolyngbya</taxon>
    </lineage>
</organism>
<dbReference type="GO" id="GO:0016705">
    <property type="term" value="F:oxidoreductase activity, acting on paired donors, with incorporation or reduction of molecular oxygen"/>
    <property type="evidence" value="ECO:0007669"/>
    <property type="project" value="UniProtKB-ARBA"/>
</dbReference>
<dbReference type="GO" id="GO:0005506">
    <property type="term" value="F:iron ion binding"/>
    <property type="evidence" value="ECO:0007669"/>
    <property type="project" value="InterPro"/>
</dbReference>
<dbReference type="InterPro" id="IPR015879">
    <property type="entry name" value="Ring_hydroxy_dOase_asu_C_dom"/>
</dbReference>
<feature type="domain" description="Rieske" evidence="7">
    <location>
        <begin position="54"/>
        <end position="167"/>
    </location>
</feature>
<protein>
    <submittedName>
        <fullName evidence="8">Putative oxidoreductase</fullName>
    </submittedName>
</protein>
<evidence type="ECO:0000313" key="8">
    <source>
        <dbReference type="EMBL" id="BAY56199.1"/>
    </source>
</evidence>
<keyword evidence="5" id="KW-0408">Iron</keyword>
<dbReference type="PANTHER" id="PTHR43756">
    <property type="entry name" value="CHOLINE MONOOXYGENASE, CHLOROPLASTIC"/>
    <property type="match status" value="1"/>
</dbReference>
<dbReference type="SUPFAM" id="SSF50022">
    <property type="entry name" value="ISP domain"/>
    <property type="match status" value="1"/>
</dbReference>
<evidence type="ECO:0000256" key="5">
    <source>
        <dbReference type="ARBA" id="ARBA00023004"/>
    </source>
</evidence>
<evidence type="ECO:0000259" key="7">
    <source>
        <dbReference type="PROSITE" id="PS51296"/>
    </source>
</evidence>
<dbReference type="InterPro" id="IPR017941">
    <property type="entry name" value="Rieske_2Fe-2S"/>
</dbReference>
<dbReference type="InterPro" id="IPR036922">
    <property type="entry name" value="Rieske_2Fe-2S_sf"/>
</dbReference>
<dbReference type="CDD" id="cd03469">
    <property type="entry name" value="Rieske_RO_Alpha_N"/>
    <property type="match status" value="1"/>
</dbReference>
<dbReference type="Gene3D" id="2.102.10.10">
    <property type="entry name" value="Rieske [2Fe-2S] iron-sulphur domain"/>
    <property type="match status" value="1"/>
</dbReference>
<dbReference type="EMBL" id="AP018203">
    <property type="protein sequence ID" value="BAY56199.1"/>
    <property type="molecule type" value="Genomic_DNA"/>
</dbReference>
<dbReference type="Pfam" id="PF00848">
    <property type="entry name" value="Ring_hydroxyl_A"/>
    <property type="match status" value="1"/>
</dbReference>